<evidence type="ECO:0000256" key="7">
    <source>
        <dbReference type="ARBA" id="ARBA00022777"/>
    </source>
</evidence>
<dbReference type="InterPro" id="IPR000623">
    <property type="entry name" value="Shikimate_kinase/TSH1"/>
</dbReference>
<dbReference type="PROSITE" id="PS01128">
    <property type="entry name" value="SHIKIMATE_KINASE"/>
    <property type="match status" value="1"/>
</dbReference>
<dbReference type="NCBIfam" id="NF010552">
    <property type="entry name" value="PRK13946.1"/>
    <property type="match status" value="1"/>
</dbReference>
<keyword evidence="11" id="KW-0479">Metal-binding</keyword>
<feature type="binding site" evidence="11">
    <location>
        <position position="141"/>
    </location>
    <ligand>
        <name>ATP</name>
        <dbReference type="ChEBI" id="CHEBI:30616"/>
    </ligand>
</feature>
<dbReference type="InterPro" id="IPR031322">
    <property type="entry name" value="Shikimate/glucono_kinase"/>
</dbReference>
<evidence type="ECO:0000256" key="9">
    <source>
        <dbReference type="ARBA" id="ARBA00023141"/>
    </source>
</evidence>
<dbReference type="PANTHER" id="PTHR21087:SF16">
    <property type="entry name" value="SHIKIMATE KINASE 1, CHLOROPLASTIC"/>
    <property type="match status" value="1"/>
</dbReference>
<evidence type="ECO:0000256" key="6">
    <source>
        <dbReference type="ARBA" id="ARBA00022741"/>
    </source>
</evidence>
<keyword evidence="9 11" id="KW-0057">Aromatic amino acid biosynthesis</keyword>
<organism evidence="13 14">
    <name type="scientific">Rhodoplanes tepidamans</name>
    <name type="common">Rhodoplanes cryptolactis</name>
    <dbReference type="NCBI Taxonomy" id="200616"/>
    <lineage>
        <taxon>Bacteria</taxon>
        <taxon>Pseudomonadati</taxon>
        <taxon>Pseudomonadota</taxon>
        <taxon>Alphaproteobacteria</taxon>
        <taxon>Hyphomicrobiales</taxon>
        <taxon>Nitrobacteraceae</taxon>
        <taxon>Rhodoplanes</taxon>
    </lineage>
</organism>
<reference evidence="13" key="2">
    <citation type="submission" date="2023-02" db="EMBL/GenBank/DDBJ databases">
        <authorList>
            <person name="Rayyan A."/>
            <person name="Meyer T."/>
            <person name="Kyndt J.A."/>
        </authorList>
    </citation>
    <scope>NUCLEOTIDE SEQUENCE</scope>
    <source>
        <strain evidence="13">DSM 9987</strain>
    </source>
</reference>
<feature type="binding site" evidence="11">
    <location>
        <position position="57"/>
    </location>
    <ligand>
        <name>substrate</name>
    </ligand>
</feature>
<name>A0ABT5J4J7_RHOTP</name>
<comment type="subunit">
    <text evidence="11">Monomer.</text>
</comment>
<dbReference type="RefSeq" id="WP_272775409.1">
    <property type="nucleotide sequence ID" value="NZ_JAQQLI010000002.1"/>
</dbReference>
<dbReference type="GO" id="GO:0004765">
    <property type="term" value="F:shikimate kinase activity"/>
    <property type="evidence" value="ECO:0007669"/>
    <property type="project" value="UniProtKB-EC"/>
</dbReference>
<dbReference type="EC" id="2.7.1.71" evidence="3 11"/>
<evidence type="ECO:0000256" key="10">
    <source>
        <dbReference type="ARBA" id="ARBA00048567"/>
    </source>
</evidence>
<evidence type="ECO:0000256" key="2">
    <source>
        <dbReference type="ARBA" id="ARBA00006997"/>
    </source>
</evidence>
<evidence type="ECO:0000256" key="3">
    <source>
        <dbReference type="ARBA" id="ARBA00012154"/>
    </source>
</evidence>
<dbReference type="Gene3D" id="3.40.50.300">
    <property type="entry name" value="P-loop containing nucleotide triphosphate hydrolases"/>
    <property type="match status" value="1"/>
</dbReference>
<evidence type="ECO:0000256" key="1">
    <source>
        <dbReference type="ARBA" id="ARBA00004842"/>
    </source>
</evidence>
<dbReference type="PRINTS" id="PR01100">
    <property type="entry name" value="SHIKIMTKNASE"/>
</dbReference>
<comment type="similarity">
    <text evidence="2 11">Belongs to the shikimate kinase family.</text>
</comment>
<proteinExistence type="inferred from homology"/>
<feature type="region of interest" description="Disordered" evidence="12">
    <location>
        <begin position="196"/>
        <end position="228"/>
    </location>
</feature>
<sequence length="228" mass="23573">MTDLALRPPPEPSGLAVAVARALAGRSLVLIGMMGAGKSSVGRRLAARMGLPFVDADTEIEAAAGMSIPDIFEVHGEPYFRAGEARVIGRLLADGPRVVATGGGAFMNPGTRGLIAERGLSVWLKAELDVLLRRIRRRSDRPLMQTPDPEATLAKLIAERYPVYAEAALTVQSRDVPHDVIVDEIVATLAAHLKVAPPGTASPPGAPPAGSSPAGPGSGPQAEQGSAS</sequence>
<keyword evidence="14" id="KW-1185">Reference proteome</keyword>
<dbReference type="Pfam" id="PF01202">
    <property type="entry name" value="SKI"/>
    <property type="match status" value="1"/>
</dbReference>
<evidence type="ECO:0000256" key="8">
    <source>
        <dbReference type="ARBA" id="ARBA00022840"/>
    </source>
</evidence>
<keyword evidence="11" id="KW-0460">Magnesium</keyword>
<evidence type="ECO:0000256" key="4">
    <source>
        <dbReference type="ARBA" id="ARBA00022605"/>
    </source>
</evidence>
<comment type="catalytic activity">
    <reaction evidence="10 11">
        <text>shikimate + ATP = 3-phosphoshikimate + ADP + H(+)</text>
        <dbReference type="Rhea" id="RHEA:13121"/>
        <dbReference type="ChEBI" id="CHEBI:15378"/>
        <dbReference type="ChEBI" id="CHEBI:30616"/>
        <dbReference type="ChEBI" id="CHEBI:36208"/>
        <dbReference type="ChEBI" id="CHEBI:145989"/>
        <dbReference type="ChEBI" id="CHEBI:456216"/>
        <dbReference type="EC" id="2.7.1.71"/>
    </reaction>
</comment>
<comment type="pathway">
    <text evidence="1 11">Metabolic intermediate biosynthesis; chorismate biosynthesis; chorismate from D-erythrose 4-phosphate and phosphoenolpyruvate: step 5/7.</text>
</comment>
<keyword evidence="7 11" id="KW-0418">Kinase</keyword>
<keyword evidence="6 11" id="KW-0547">Nucleotide-binding</keyword>
<reference evidence="13" key="1">
    <citation type="journal article" date="2023" name="Microbiol Resour">
        <title>Genome Sequences of Rhodoplanes serenus and Two Thermotolerant Strains, Rhodoplanes tepidamans and 'Rhodoplanes cryptolactis,' Further Refine the Genus.</title>
        <authorList>
            <person name="Rayyan A.A."/>
            <person name="Kyndt J.A."/>
        </authorList>
    </citation>
    <scope>NUCLEOTIDE SEQUENCE</scope>
    <source>
        <strain evidence="13">DSM 9987</strain>
    </source>
</reference>
<comment type="function">
    <text evidence="11">Catalyzes the specific phosphorylation of the 3-hydroxyl group of shikimic acid using ATP as a cosubstrate.</text>
</comment>
<comment type="caution">
    <text evidence="13">The sequence shown here is derived from an EMBL/GenBank/DDBJ whole genome shotgun (WGS) entry which is preliminary data.</text>
</comment>
<dbReference type="CDD" id="cd00464">
    <property type="entry name" value="SK"/>
    <property type="match status" value="1"/>
</dbReference>
<keyword evidence="8 11" id="KW-0067">ATP-binding</keyword>
<dbReference type="InterPro" id="IPR023000">
    <property type="entry name" value="Shikimate_kinase_CS"/>
</dbReference>
<evidence type="ECO:0000256" key="12">
    <source>
        <dbReference type="SAM" id="MobiDB-lite"/>
    </source>
</evidence>
<comment type="caution">
    <text evidence="11">Lacks conserved residue(s) required for the propagation of feature annotation.</text>
</comment>
<dbReference type="PANTHER" id="PTHR21087">
    <property type="entry name" value="SHIKIMATE KINASE"/>
    <property type="match status" value="1"/>
</dbReference>
<accession>A0ABT5J4J7</accession>
<feature type="binding site" evidence="11">
    <location>
        <position position="160"/>
    </location>
    <ligand>
        <name>substrate</name>
    </ligand>
</feature>
<gene>
    <name evidence="11" type="primary">aroK</name>
    <name evidence="13" type="ORF">PQJ73_02595</name>
</gene>
<protein>
    <recommendedName>
        <fullName evidence="3 11">Shikimate kinase</fullName>
        <shortName evidence="11">SK</shortName>
        <ecNumber evidence="3 11">2.7.1.71</ecNumber>
    </recommendedName>
</protein>
<feature type="binding site" evidence="11">
    <location>
        <begin position="35"/>
        <end position="40"/>
    </location>
    <ligand>
        <name>ATP</name>
        <dbReference type="ChEBI" id="CHEBI:30616"/>
    </ligand>
</feature>
<keyword evidence="5 11" id="KW-0808">Transferase</keyword>
<feature type="binding site" evidence="11">
    <location>
        <position position="103"/>
    </location>
    <ligand>
        <name>substrate</name>
    </ligand>
</feature>
<dbReference type="InterPro" id="IPR027417">
    <property type="entry name" value="P-loop_NTPase"/>
</dbReference>
<dbReference type="HAMAP" id="MF_00109">
    <property type="entry name" value="Shikimate_kinase"/>
    <property type="match status" value="1"/>
</dbReference>
<dbReference type="EMBL" id="JAQQLI010000002">
    <property type="protein sequence ID" value="MDC7784561.1"/>
    <property type="molecule type" value="Genomic_DNA"/>
</dbReference>
<evidence type="ECO:0000256" key="11">
    <source>
        <dbReference type="HAMAP-Rule" id="MF_00109"/>
    </source>
</evidence>
<keyword evidence="11" id="KW-0963">Cytoplasm</keyword>
<evidence type="ECO:0000313" key="14">
    <source>
        <dbReference type="Proteomes" id="UP001165652"/>
    </source>
</evidence>
<comment type="cofactor">
    <cofactor evidence="11">
        <name>Mg(2+)</name>
        <dbReference type="ChEBI" id="CHEBI:18420"/>
    </cofactor>
    <text evidence="11">Binds 1 Mg(2+) ion per subunit.</text>
</comment>
<comment type="subcellular location">
    <subcellularLocation>
        <location evidence="11">Cytoplasm</location>
    </subcellularLocation>
</comment>
<dbReference type="Proteomes" id="UP001165652">
    <property type="component" value="Unassembled WGS sequence"/>
</dbReference>
<feature type="binding site" evidence="11">
    <location>
        <position position="39"/>
    </location>
    <ligand>
        <name>Mg(2+)</name>
        <dbReference type="ChEBI" id="CHEBI:18420"/>
    </ligand>
</feature>
<keyword evidence="4 11" id="KW-0028">Amino-acid biosynthesis</keyword>
<feature type="binding site" evidence="11">
    <location>
        <position position="81"/>
    </location>
    <ligand>
        <name>substrate</name>
    </ligand>
</feature>
<evidence type="ECO:0000313" key="13">
    <source>
        <dbReference type="EMBL" id="MDC7784561.1"/>
    </source>
</evidence>
<evidence type="ECO:0000256" key="5">
    <source>
        <dbReference type="ARBA" id="ARBA00022679"/>
    </source>
</evidence>
<dbReference type="SUPFAM" id="SSF52540">
    <property type="entry name" value="P-loop containing nucleoside triphosphate hydrolases"/>
    <property type="match status" value="1"/>
</dbReference>